<dbReference type="InterPro" id="IPR019821">
    <property type="entry name" value="Kinesin_motor_CS"/>
</dbReference>
<dbReference type="SMART" id="SM00129">
    <property type="entry name" value="KISc"/>
    <property type="match status" value="1"/>
</dbReference>
<sequence length="922" mass="104576">MLASKAGRTPMSTPGGVKFREENIFVTVRVRPLNQKEQASKDQVAWECMDDHTLAYKNSYKRSTTSYTYDRVFGPTCITEMIYQEGAKDVALSALTGINATIFAYGQTNSGKTFTMKGVTKRAINDIYGYIQNTPERDFFIKMSAMEIYNETVTDLLNPESGPLRLWDDPEKGTIIEKLMEEKAEDSQHLKHLIGICEGQRQVSETSLNDASSRSHQIIRLIVESSPRESSGGIKSLIATLNFVDLAGSERTSQTNVYSRRLKEGCHINLSLLTLTTVIRKLSARKKSGHIPYRDSKLTRILQHSLGGNARTAIICTMSPALSHAEQSRNTLAFANHAKEVTNSARVNMIVPEKQLVKHLKKEVARLEAELGTPERSSTSHSVALLREKEYRIHKMETEMEGLKHQRDHALSELDELRKKVQQEHQVVKSPSFSRNLGDRTKTTVRRRKIFRQSSIAPISLIHEIRKLEQLQNRLGEEANRALQVLHKEVAFHRMGNQDAAETITKLLTGIKETRSINCLAADVEAKDSSTDHGGAANLKEEITRLNSHEYAIATLEEQLEHAQKCIDKLVMSLPNYDGASQSTSPSKKKKKRSPLALSNNIKSEEPCAHVPSSQQVELEPENKPPQNCELPPLASNETPTKDVDSGGVISSRDSMPGYHRPPTINVKKMQKMFENALEENIRSIRAYVTELKERVAKLQYQKQLLVCQVLELEANEASVNEDEEPIENPPPWDQVFDEKKKQIILLWHLCHISVIRRSRFYLLFKGGDPSDQIYIEVELRRLIWLEDHFAQLGNASPALLGDDPPISVYSSIRALKQEREALARRVNSRFTMAEREKLYAKWDIPLDGKRRRVQLVNKLWMDPHNMQHVQESADIVARLVGFYEPGSRVSKEMFELNFAILPDKRKPSLLERSPISNLLHL</sequence>
<feature type="region of interest" description="Disordered" evidence="10">
    <location>
        <begin position="578"/>
        <end position="664"/>
    </location>
</feature>
<evidence type="ECO:0000256" key="2">
    <source>
        <dbReference type="ARBA" id="ARBA00022701"/>
    </source>
</evidence>
<dbReference type="PROSITE" id="PS50067">
    <property type="entry name" value="KINESIN_MOTOR_2"/>
    <property type="match status" value="1"/>
</dbReference>
<dbReference type="FunFam" id="3.40.850.10:FF:000016">
    <property type="entry name" value="Kinesin-like protein"/>
    <property type="match status" value="1"/>
</dbReference>
<keyword evidence="6 7" id="KW-0505">Motor protein</keyword>
<dbReference type="PROSITE" id="PS00411">
    <property type="entry name" value="KINESIN_MOTOR_1"/>
    <property type="match status" value="1"/>
</dbReference>
<dbReference type="InterPro" id="IPR021881">
    <property type="entry name" value="NACK_C"/>
</dbReference>
<keyword evidence="5 9" id="KW-0175">Coiled coil</keyword>
<comment type="caution">
    <text evidence="12">The sequence shown here is derived from an EMBL/GenBank/DDBJ whole genome shotgun (WGS) entry which is preliminary data.</text>
</comment>
<feature type="coiled-coil region" evidence="9">
    <location>
        <begin position="539"/>
        <end position="573"/>
    </location>
</feature>
<protein>
    <recommendedName>
        <fullName evidence="8">Kinesin-like protein</fullName>
    </recommendedName>
</protein>
<keyword evidence="2 8" id="KW-0493">Microtubule</keyword>
<dbReference type="AlphaFoldDB" id="A0AAV9BUS5"/>
<dbReference type="GO" id="GO:0008017">
    <property type="term" value="F:microtubule binding"/>
    <property type="evidence" value="ECO:0007669"/>
    <property type="project" value="InterPro"/>
</dbReference>
<dbReference type="SUPFAM" id="SSF52540">
    <property type="entry name" value="P-loop containing nucleoside triphosphate hydrolases"/>
    <property type="match status" value="1"/>
</dbReference>
<evidence type="ECO:0000256" key="8">
    <source>
        <dbReference type="RuleBase" id="RU000394"/>
    </source>
</evidence>
<evidence type="ECO:0000313" key="12">
    <source>
        <dbReference type="EMBL" id="KAK1280156.1"/>
    </source>
</evidence>
<accession>A0AAV9BUS5</accession>
<evidence type="ECO:0000256" key="4">
    <source>
        <dbReference type="ARBA" id="ARBA00022840"/>
    </source>
</evidence>
<dbReference type="PANTHER" id="PTHR47968">
    <property type="entry name" value="CENTROMERE PROTEIN E"/>
    <property type="match status" value="1"/>
</dbReference>
<proteinExistence type="inferred from homology"/>
<dbReference type="GO" id="GO:0005874">
    <property type="term" value="C:microtubule"/>
    <property type="evidence" value="ECO:0007669"/>
    <property type="project" value="UniProtKB-KW"/>
</dbReference>
<evidence type="ECO:0000256" key="6">
    <source>
        <dbReference type="ARBA" id="ARBA00023175"/>
    </source>
</evidence>
<name>A0AAV9BUS5_ACOGR</name>
<feature type="domain" description="Kinesin motor" evidence="11">
    <location>
        <begin position="23"/>
        <end position="341"/>
    </location>
</feature>
<keyword evidence="13" id="KW-1185">Reference proteome</keyword>
<evidence type="ECO:0000256" key="3">
    <source>
        <dbReference type="ARBA" id="ARBA00022741"/>
    </source>
</evidence>
<evidence type="ECO:0000256" key="9">
    <source>
        <dbReference type="SAM" id="Coils"/>
    </source>
</evidence>
<evidence type="ECO:0000259" key="11">
    <source>
        <dbReference type="PROSITE" id="PS50067"/>
    </source>
</evidence>
<evidence type="ECO:0000256" key="7">
    <source>
        <dbReference type="PROSITE-ProRule" id="PRU00283"/>
    </source>
</evidence>
<dbReference type="Pfam" id="PF11995">
    <property type="entry name" value="DUF3490"/>
    <property type="match status" value="1"/>
</dbReference>
<evidence type="ECO:0000256" key="1">
    <source>
        <dbReference type="ARBA" id="ARBA00007310"/>
    </source>
</evidence>
<dbReference type="Gene3D" id="3.40.850.10">
    <property type="entry name" value="Kinesin motor domain"/>
    <property type="match status" value="1"/>
</dbReference>
<evidence type="ECO:0000256" key="5">
    <source>
        <dbReference type="ARBA" id="ARBA00023054"/>
    </source>
</evidence>
<dbReference type="PRINTS" id="PR00380">
    <property type="entry name" value="KINESINHEAVY"/>
</dbReference>
<dbReference type="CDD" id="cd01374">
    <property type="entry name" value="KISc_CENP_E"/>
    <property type="match status" value="1"/>
</dbReference>
<feature type="coiled-coil region" evidence="9">
    <location>
        <begin position="386"/>
        <end position="420"/>
    </location>
</feature>
<dbReference type="GO" id="GO:0003777">
    <property type="term" value="F:microtubule motor activity"/>
    <property type="evidence" value="ECO:0007669"/>
    <property type="project" value="InterPro"/>
</dbReference>
<dbReference type="InterPro" id="IPR036961">
    <property type="entry name" value="Kinesin_motor_dom_sf"/>
</dbReference>
<dbReference type="InterPro" id="IPR027417">
    <property type="entry name" value="P-loop_NTPase"/>
</dbReference>
<reference evidence="12" key="2">
    <citation type="submission" date="2023-06" db="EMBL/GenBank/DDBJ databases">
        <authorList>
            <person name="Ma L."/>
            <person name="Liu K.-W."/>
            <person name="Li Z."/>
            <person name="Hsiao Y.-Y."/>
            <person name="Qi Y."/>
            <person name="Fu T."/>
            <person name="Tang G."/>
            <person name="Zhang D."/>
            <person name="Sun W.-H."/>
            <person name="Liu D.-K."/>
            <person name="Li Y."/>
            <person name="Chen G.-Z."/>
            <person name="Liu X.-D."/>
            <person name="Liao X.-Y."/>
            <person name="Jiang Y.-T."/>
            <person name="Yu X."/>
            <person name="Hao Y."/>
            <person name="Huang J."/>
            <person name="Zhao X.-W."/>
            <person name="Ke S."/>
            <person name="Chen Y.-Y."/>
            <person name="Wu W.-L."/>
            <person name="Hsu J.-L."/>
            <person name="Lin Y.-F."/>
            <person name="Huang M.-D."/>
            <person name="Li C.-Y."/>
            <person name="Huang L."/>
            <person name="Wang Z.-W."/>
            <person name="Zhao X."/>
            <person name="Zhong W.-Y."/>
            <person name="Peng D.-H."/>
            <person name="Ahmad S."/>
            <person name="Lan S."/>
            <person name="Zhang J.-S."/>
            <person name="Tsai W.-C."/>
            <person name="Van De Peer Y."/>
            <person name="Liu Z.-J."/>
        </authorList>
    </citation>
    <scope>NUCLEOTIDE SEQUENCE</scope>
    <source>
        <strain evidence="12">SCP</strain>
        <tissue evidence="12">Leaves</tissue>
    </source>
</reference>
<dbReference type="GO" id="GO:0007018">
    <property type="term" value="P:microtubule-based movement"/>
    <property type="evidence" value="ECO:0007669"/>
    <property type="project" value="InterPro"/>
</dbReference>
<evidence type="ECO:0000256" key="10">
    <source>
        <dbReference type="SAM" id="MobiDB-lite"/>
    </source>
</evidence>
<organism evidence="12 13">
    <name type="scientific">Acorus gramineus</name>
    <name type="common">Dwarf sweet flag</name>
    <dbReference type="NCBI Taxonomy" id="55184"/>
    <lineage>
        <taxon>Eukaryota</taxon>
        <taxon>Viridiplantae</taxon>
        <taxon>Streptophyta</taxon>
        <taxon>Embryophyta</taxon>
        <taxon>Tracheophyta</taxon>
        <taxon>Spermatophyta</taxon>
        <taxon>Magnoliopsida</taxon>
        <taxon>Liliopsida</taxon>
        <taxon>Acoraceae</taxon>
        <taxon>Acorus</taxon>
    </lineage>
</organism>
<dbReference type="InterPro" id="IPR027640">
    <property type="entry name" value="Kinesin-like_fam"/>
</dbReference>
<comment type="similarity">
    <text evidence="1">Belongs to the TRAFAC class myosin-kinesin ATPase superfamily. Kinesin family. KIN-7 subfamily.</text>
</comment>
<feature type="binding site" evidence="7">
    <location>
        <begin position="106"/>
        <end position="113"/>
    </location>
    <ligand>
        <name>ATP</name>
        <dbReference type="ChEBI" id="CHEBI:30616"/>
    </ligand>
</feature>
<dbReference type="EMBL" id="JAUJYN010000001">
    <property type="protein sequence ID" value="KAK1280156.1"/>
    <property type="molecule type" value="Genomic_DNA"/>
</dbReference>
<dbReference type="GO" id="GO:0005524">
    <property type="term" value="F:ATP binding"/>
    <property type="evidence" value="ECO:0007669"/>
    <property type="project" value="UniProtKB-UniRule"/>
</dbReference>
<keyword evidence="3 7" id="KW-0547">Nucleotide-binding</keyword>
<dbReference type="Pfam" id="PF00225">
    <property type="entry name" value="Kinesin"/>
    <property type="match status" value="1"/>
</dbReference>
<keyword evidence="4 7" id="KW-0067">ATP-binding</keyword>
<gene>
    <name evidence="12" type="ORF">QJS04_geneDACA004842</name>
</gene>
<reference evidence="12" key="1">
    <citation type="journal article" date="2023" name="Nat. Commun.">
        <title>Diploid and tetraploid genomes of Acorus and the evolution of monocots.</title>
        <authorList>
            <person name="Ma L."/>
            <person name="Liu K.W."/>
            <person name="Li Z."/>
            <person name="Hsiao Y.Y."/>
            <person name="Qi Y."/>
            <person name="Fu T."/>
            <person name="Tang G.D."/>
            <person name="Zhang D."/>
            <person name="Sun W.H."/>
            <person name="Liu D.K."/>
            <person name="Li Y."/>
            <person name="Chen G.Z."/>
            <person name="Liu X.D."/>
            <person name="Liao X.Y."/>
            <person name="Jiang Y.T."/>
            <person name="Yu X."/>
            <person name="Hao Y."/>
            <person name="Huang J."/>
            <person name="Zhao X.W."/>
            <person name="Ke S."/>
            <person name="Chen Y.Y."/>
            <person name="Wu W.L."/>
            <person name="Hsu J.L."/>
            <person name="Lin Y.F."/>
            <person name="Huang M.D."/>
            <person name="Li C.Y."/>
            <person name="Huang L."/>
            <person name="Wang Z.W."/>
            <person name="Zhao X."/>
            <person name="Zhong W.Y."/>
            <person name="Peng D.H."/>
            <person name="Ahmad S."/>
            <person name="Lan S."/>
            <person name="Zhang J.S."/>
            <person name="Tsai W.C."/>
            <person name="Van de Peer Y."/>
            <person name="Liu Z.J."/>
        </authorList>
    </citation>
    <scope>NUCLEOTIDE SEQUENCE</scope>
    <source>
        <strain evidence="12">SCP</strain>
    </source>
</reference>
<evidence type="ECO:0000313" key="13">
    <source>
        <dbReference type="Proteomes" id="UP001179952"/>
    </source>
</evidence>
<dbReference type="PANTHER" id="PTHR47968:SF39">
    <property type="entry name" value="KINESIN-LIKE PROTEIN KIN-7B"/>
    <property type="match status" value="1"/>
</dbReference>
<dbReference type="InterPro" id="IPR001752">
    <property type="entry name" value="Kinesin_motor_dom"/>
</dbReference>
<dbReference type="Proteomes" id="UP001179952">
    <property type="component" value="Unassembled WGS sequence"/>
</dbReference>